<reference evidence="1 2" key="2">
    <citation type="submission" date="2018-11" db="EMBL/GenBank/DDBJ databases">
        <authorList>
            <consortium name="Pathogen Informatics"/>
        </authorList>
    </citation>
    <scope>NUCLEOTIDE SEQUENCE [LARGE SCALE GENOMIC DNA]</scope>
</reference>
<protein>
    <submittedName>
        <fullName evidence="3">BHLH domain-containing protein</fullName>
    </submittedName>
</protein>
<evidence type="ECO:0000313" key="1">
    <source>
        <dbReference type="EMBL" id="VDN96404.1"/>
    </source>
</evidence>
<keyword evidence="2" id="KW-1185">Reference proteome</keyword>
<proteinExistence type="predicted"/>
<dbReference type="AlphaFoldDB" id="A0A0R3T116"/>
<organism evidence="3">
    <name type="scientific">Rodentolepis nana</name>
    <name type="common">Dwarf tapeworm</name>
    <name type="synonym">Hymenolepis nana</name>
    <dbReference type="NCBI Taxonomy" id="102285"/>
    <lineage>
        <taxon>Eukaryota</taxon>
        <taxon>Metazoa</taxon>
        <taxon>Spiralia</taxon>
        <taxon>Lophotrochozoa</taxon>
        <taxon>Platyhelminthes</taxon>
        <taxon>Cestoda</taxon>
        <taxon>Eucestoda</taxon>
        <taxon>Cyclophyllidea</taxon>
        <taxon>Hymenolepididae</taxon>
        <taxon>Rodentolepis</taxon>
    </lineage>
</organism>
<gene>
    <name evidence="1" type="ORF">HNAJ_LOCUS545</name>
</gene>
<evidence type="ECO:0000313" key="3">
    <source>
        <dbReference type="WBParaSite" id="HNAJ_0000054401-mRNA-1"/>
    </source>
</evidence>
<dbReference type="Proteomes" id="UP000278807">
    <property type="component" value="Unassembled WGS sequence"/>
</dbReference>
<dbReference type="EMBL" id="UZAE01000156">
    <property type="protein sequence ID" value="VDN96404.1"/>
    <property type="molecule type" value="Genomic_DNA"/>
</dbReference>
<evidence type="ECO:0000313" key="2">
    <source>
        <dbReference type="Proteomes" id="UP000278807"/>
    </source>
</evidence>
<sequence length="121" mass="13446">MQHALLSAIGRRDTIETQDSLSDSFEKNESKDIACSPELISSCSSPMFSQPDPLRVLRLDEALEHLHNINRHLRDQHTAQTYSTAELSKSQVETSSFVVDGQSHATDSVCIESTLIFVEKG</sequence>
<reference evidence="3" key="1">
    <citation type="submission" date="2017-02" db="UniProtKB">
        <authorList>
            <consortium name="WormBaseParasite"/>
        </authorList>
    </citation>
    <scope>IDENTIFICATION</scope>
</reference>
<accession>A0A0R3T116</accession>
<dbReference type="OrthoDB" id="6280839at2759"/>
<dbReference type="WBParaSite" id="HNAJ_0000054401-mRNA-1">
    <property type="protein sequence ID" value="HNAJ_0000054401-mRNA-1"/>
    <property type="gene ID" value="HNAJ_0000054401"/>
</dbReference>
<name>A0A0R3T116_RODNA</name>